<evidence type="ECO:0000313" key="5">
    <source>
        <dbReference type="Proteomes" id="UP000427906"/>
    </source>
</evidence>
<gene>
    <name evidence="4" type="ORF">DSCA_01200</name>
</gene>
<dbReference type="EMBL" id="AP021874">
    <property type="protein sequence ID" value="BBO66190.1"/>
    <property type="molecule type" value="Genomic_DNA"/>
</dbReference>
<reference evidence="4 5" key="1">
    <citation type="submission" date="2019-11" db="EMBL/GenBank/DDBJ databases">
        <title>Comparative genomics of hydrocarbon-degrading Desulfosarcina strains.</title>
        <authorList>
            <person name="Watanabe M."/>
            <person name="Kojima H."/>
            <person name="Fukui M."/>
        </authorList>
    </citation>
    <scope>NUCLEOTIDE SEQUENCE [LARGE SCALE GENOMIC DNA]</scope>
    <source>
        <strain evidence="4 5">PL12</strain>
    </source>
</reference>
<dbReference type="InterPro" id="IPR024654">
    <property type="entry name" value="Calcineurin-like_PHP_lpxH"/>
</dbReference>
<dbReference type="InterPro" id="IPR029052">
    <property type="entry name" value="Metallo-depent_PP-like"/>
</dbReference>
<keyword evidence="2" id="KW-0479">Metal-binding</keyword>
<evidence type="ECO:0000313" key="4">
    <source>
        <dbReference type="EMBL" id="BBO66190.1"/>
    </source>
</evidence>
<dbReference type="InterPro" id="IPR000979">
    <property type="entry name" value="Phosphodiesterase_MJ0936/Vps29"/>
</dbReference>
<dbReference type="KEGG" id="dalk:DSCA_01200"/>
<organism evidence="4 5">
    <name type="scientific">Desulfosarcina alkanivorans</name>
    <dbReference type="NCBI Taxonomy" id="571177"/>
    <lineage>
        <taxon>Bacteria</taxon>
        <taxon>Pseudomonadati</taxon>
        <taxon>Thermodesulfobacteriota</taxon>
        <taxon>Desulfobacteria</taxon>
        <taxon>Desulfobacterales</taxon>
        <taxon>Desulfosarcinaceae</taxon>
        <taxon>Desulfosarcina</taxon>
    </lineage>
</organism>
<dbReference type="Gene3D" id="3.60.21.10">
    <property type="match status" value="1"/>
</dbReference>
<dbReference type="Proteomes" id="UP000427906">
    <property type="component" value="Chromosome"/>
</dbReference>
<evidence type="ECO:0000256" key="1">
    <source>
        <dbReference type="ARBA" id="ARBA00008950"/>
    </source>
</evidence>
<feature type="domain" description="Calcineurin-like phosphoesterase" evidence="3">
    <location>
        <begin position="7"/>
        <end position="144"/>
    </location>
</feature>
<name>A0A5K7YDX3_9BACT</name>
<dbReference type="GO" id="GO:0046872">
    <property type="term" value="F:metal ion binding"/>
    <property type="evidence" value="ECO:0007669"/>
    <property type="project" value="UniProtKB-KW"/>
</dbReference>
<proteinExistence type="inferred from homology"/>
<dbReference type="PANTHER" id="PTHR11124">
    <property type="entry name" value="VACUOLAR SORTING PROTEIN VPS29"/>
    <property type="match status" value="1"/>
</dbReference>
<evidence type="ECO:0000259" key="3">
    <source>
        <dbReference type="Pfam" id="PF12850"/>
    </source>
</evidence>
<dbReference type="RefSeq" id="WP_155314608.1">
    <property type="nucleotide sequence ID" value="NZ_AP021874.1"/>
</dbReference>
<dbReference type="SUPFAM" id="SSF56300">
    <property type="entry name" value="Metallo-dependent phosphatases"/>
    <property type="match status" value="1"/>
</dbReference>
<dbReference type="NCBIfam" id="TIGR00040">
    <property type="entry name" value="yfcE"/>
    <property type="match status" value="1"/>
</dbReference>
<accession>A0A5K7YDX3</accession>
<keyword evidence="5" id="KW-1185">Reference proteome</keyword>
<protein>
    <recommendedName>
        <fullName evidence="2">Phosphoesterase</fullName>
        <ecNumber evidence="2">3.1.4.-</ecNumber>
    </recommendedName>
</protein>
<dbReference type="Pfam" id="PF12850">
    <property type="entry name" value="Metallophos_2"/>
    <property type="match status" value="1"/>
</dbReference>
<dbReference type="OrthoDB" id="9785951at2"/>
<dbReference type="GO" id="GO:0016787">
    <property type="term" value="F:hydrolase activity"/>
    <property type="evidence" value="ECO:0007669"/>
    <property type="project" value="UniProtKB-UniRule"/>
</dbReference>
<dbReference type="AlphaFoldDB" id="A0A5K7YDX3"/>
<evidence type="ECO:0000256" key="2">
    <source>
        <dbReference type="RuleBase" id="RU362039"/>
    </source>
</evidence>
<comment type="cofactor">
    <cofactor evidence="2">
        <name>a divalent metal cation</name>
        <dbReference type="ChEBI" id="CHEBI:60240"/>
    </cofactor>
</comment>
<dbReference type="EC" id="3.1.4.-" evidence="2"/>
<sequence>MSFSTTIGILSDTHGLLRPEVVEALGGCDRILHAGDIGENDVLDRLKRIAPVVAVRGNMDYGSWSNSLPVREMVEIEGIFFYLLHDLNQLDLEPAAAGIHLVVSGHTHQPQLLKKEGVTYLNPGSAGHRRFDYPVSVAIVRIENGAAIPRIVKLDL</sequence>
<comment type="similarity">
    <text evidence="1 2">Belongs to the metallophosphoesterase superfamily. YfcE family.</text>
</comment>